<evidence type="ECO:0000259" key="6">
    <source>
        <dbReference type="Pfam" id="PF00590"/>
    </source>
</evidence>
<accession>A0A563DFV6</accession>
<feature type="domain" description="Tetrapyrrole methylase" evidence="6">
    <location>
        <begin position="61"/>
        <end position="208"/>
    </location>
</feature>
<evidence type="ECO:0000313" key="8">
    <source>
        <dbReference type="Proteomes" id="UP000319499"/>
    </source>
</evidence>
<dbReference type="InterPro" id="IPR000878">
    <property type="entry name" value="4pyrrol_Mease"/>
</dbReference>
<dbReference type="InterPro" id="IPR008189">
    <property type="entry name" value="rRNA_ssu_MeTfrase_I"/>
</dbReference>
<comment type="caution">
    <text evidence="7">The sequence shown here is derived from an EMBL/GenBank/DDBJ whole genome shotgun (WGS) entry which is preliminary data.</text>
</comment>
<evidence type="ECO:0000256" key="5">
    <source>
        <dbReference type="ARBA" id="ARBA00022691"/>
    </source>
</evidence>
<keyword evidence="5" id="KW-0949">S-adenosyl-L-methionine</keyword>
<dbReference type="AlphaFoldDB" id="A0A563DFV6"/>
<keyword evidence="1" id="KW-0963">Cytoplasm</keyword>
<dbReference type="EMBL" id="SELH01000017">
    <property type="protein sequence ID" value="TWP28763.1"/>
    <property type="molecule type" value="Genomic_DNA"/>
</dbReference>
<dbReference type="InterPro" id="IPR035996">
    <property type="entry name" value="4pyrrol_Methylase_sf"/>
</dbReference>
<protein>
    <submittedName>
        <fullName evidence="7">SAM-dependent methyltransferase</fullName>
    </submittedName>
</protein>
<dbReference type="OrthoDB" id="7061662at2"/>
<reference evidence="7 8" key="1">
    <citation type="submission" date="2019-02" db="EMBL/GenBank/DDBJ databases">
        <title>Apibacter muscae sp. nov.: a novel member of the house fly microbiota.</title>
        <authorList>
            <person name="Park R."/>
        </authorList>
    </citation>
    <scope>NUCLEOTIDE SEQUENCE [LARGE SCALE GENOMIC DNA]</scope>
    <source>
        <strain evidence="7 8">AL1</strain>
    </source>
</reference>
<dbReference type="Gene3D" id="3.40.1010.10">
    <property type="entry name" value="Cobalt-precorrin-4 Transmethylase, Domain 1"/>
    <property type="match status" value="1"/>
</dbReference>
<evidence type="ECO:0000313" key="7">
    <source>
        <dbReference type="EMBL" id="TWP28763.1"/>
    </source>
</evidence>
<evidence type="ECO:0000256" key="2">
    <source>
        <dbReference type="ARBA" id="ARBA00022552"/>
    </source>
</evidence>
<dbReference type="GO" id="GO:0008168">
    <property type="term" value="F:methyltransferase activity"/>
    <property type="evidence" value="ECO:0007669"/>
    <property type="project" value="UniProtKB-KW"/>
</dbReference>
<dbReference type="Pfam" id="PF00590">
    <property type="entry name" value="TP_methylase"/>
    <property type="match status" value="1"/>
</dbReference>
<gene>
    <name evidence="7" type="ORF">ETU09_05460</name>
</gene>
<dbReference type="Gene3D" id="3.30.950.10">
    <property type="entry name" value="Methyltransferase, Cobalt-precorrin-4 Transmethylase, Domain 2"/>
    <property type="match status" value="1"/>
</dbReference>
<dbReference type="InterPro" id="IPR014776">
    <property type="entry name" value="4pyrrole_Mease_sub2"/>
</dbReference>
<evidence type="ECO:0000256" key="3">
    <source>
        <dbReference type="ARBA" id="ARBA00022603"/>
    </source>
</evidence>
<keyword evidence="3 7" id="KW-0489">Methyltransferase</keyword>
<proteinExistence type="predicted"/>
<evidence type="ECO:0000256" key="4">
    <source>
        <dbReference type="ARBA" id="ARBA00022679"/>
    </source>
</evidence>
<evidence type="ECO:0000256" key="1">
    <source>
        <dbReference type="ARBA" id="ARBA00022490"/>
    </source>
</evidence>
<dbReference type="InterPro" id="IPR014777">
    <property type="entry name" value="4pyrrole_Mease_sub1"/>
</dbReference>
<organism evidence="7 8">
    <name type="scientific">Apibacter muscae</name>
    <dbReference type="NCBI Taxonomy" id="2509004"/>
    <lineage>
        <taxon>Bacteria</taxon>
        <taxon>Pseudomonadati</taxon>
        <taxon>Bacteroidota</taxon>
        <taxon>Flavobacteriia</taxon>
        <taxon>Flavobacteriales</taxon>
        <taxon>Weeksellaceae</taxon>
        <taxon>Apibacter</taxon>
    </lineage>
</organism>
<dbReference type="SUPFAM" id="SSF53790">
    <property type="entry name" value="Tetrapyrrole methylase"/>
    <property type="match status" value="1"/>
</dbReference>
<dbReference type="Proteomes" id="UP000319499">
    <property type="component" value="Unassembled WGS sequence"/>
</dbReference>
<dbReference type="CDD" id="cd11649">
    <property type="entry name" value="RsmI_like"/>
    <property type="match status" value="1"/>
</dbReference>
<keyword evidence="8" id="KW-1185">Reference proteome</keyword>
<keyword evidence="2" id="KW-0698">rRNA processing</keyword>
<dbReference type="PIRSF" id="PIRSF005917">
    <property type="entry name" value="MTase_YraL"/>
    <property type="match status" value="1"/>
</dbReference>
<dbReference type="RefSeq" id="WP_146292397.1">
    <property type="nucleotide sequence ID" value="NZ_SELH01000017.1"/>
</dbReference>
<keyword evidence="4 7" id="KW-0808">Transferase</keyword>
<dbReference type="PANTHER" id="PTHR46111:SF2">
    <property type="entry name" value="SAM-DEPENDENT METHYLTRANSFERASE"/>
    <property type="match status" value="1"/>
</dbReference>
<dbReference type="PANTHER" id="PTHR46111">
    <property type="entry name" value="RIBOSOMAL RNA SMALL SUBUNIT METHYLTRANSFERASE I"/>
    <property type="match status" value="1"/>
</dbReference>
<dbReference type="GO" id="GO:0006364">
    <property type="term" value="P:rRNA processing"/>
    <property type="evidence" value="ECO:0007669"/>
    <property type="project" value="UniProtKB-KW"/>
</dbReference>
<dbReference type="GO" id="GO:0032259">
    <property type="term" value="P:methylation"/>
    <property type="evidence" value="ECO:0007669"/>
    <property type="project" value="UniProtKB-KW"/>
</dbReference>
<sequence length="233" mass="26333">MAVLYLLPAYLGENSSSEIFSQQLKKTLKEIKFFASENEKTARKFIKFISPDIDQKSLSFSILNKRTSDEEILQLAEPLEKGIDMGLISEAGLPCIADPGNKLVMWCHQKKIKVVPINGPSSILLALISSGLNGQNFSFHGYLPIENNDKKKEIIKLETLSRKDGSAHIFMETPYRNQKMFEDLLKYLSPLTMLCIATNLTLPDEAIQTLSCKQWKTVKPDIHKKPTIFIIQS</sequence>
<name>A0A563DFV6_9FLAO</name>